<keyword evidence="1 9" id="KW-1003">Cell membrane</keyword>
<dbReference type="OrthoDB" id="9762009at2"/>
<comment type="subcellular location">
    <subcellularLocation>
        <location evidence="9">Cell membrane</location>
        <topology evidence="9">Peripheral membrane protein</topology>
    </subcellularLocation>
</comment>
<evidence type="ECO:0000313" key="11">
    <source>
        <dbReference type="EMBL" id="RVT88454.1"/>
    </source>
</evidence>
<dbReference type="InterPro" id="IPR025202">
    <property type="entry name" value="PLD-like_dom"/>
</dbReference>
<dbReference type="GO" id="GO:0005886">
    <property type="term" value="C:plasma membrane"/>
    <property type="evidence" value="ECO:0007669"/>
    <property type="project" value="UniProtKB-SubCell"/>
</dbReference>
<dbReference type="EC" id="2.7.8.-" evidence="9"/>
<feature type="active site" evidence="9">
    <location>
        <position position="338"/>
    </location>
</feature>
<proteinExistence type="inferred from homology"/>
<evidence type="ECO:0000256" key="3">
    <source>
        <dbReference type="ARBA" id="ARBA00022679"/>
    </source>
</evidence>
<dbReference type="Pfam" id="PF13091">
    <property type="entry name" value="PLDc_2"/>
    <property type="match status" value="2"/>
</dbReference>
<reference evidence="11 12" key="1">
    <citation type="submission" date="2019-01" db="EMBL/GenBank/DDBJ databases">
        <authorList>
            <person name="Chen W.-M."/>
        </authorList>
    </citation>
    <scope>NUCLEOTIDE SEQUENCE [LARGE SCALE GENOMIC DNA]</scope>
    <source>
        <strain evidence="11 12">CCP-18</strain>
    </source>
</reference>
<dbReference type="SMART" id="SM00155">
    <property type="entry name" value="PLDc"/>
    <property type="match status" value="2"/>
</dbReference>
<keyword evidence="7 9" id="KW-0594">Phospholipid biosynthesis</keyword>
<feature type="domain" description="PLD phosphodiesterase" evidence="10">
    <location>
        <begin position="115"/>
        <end position="142"/>
    </location>
</feature>
<keyword evidence="8 9" id="KW-1208">Phospholipid metabolism</keyword>
<dbReference type="GO" id="GO:0008808">
    <property type="term" value="F:cardiolipin synthase activity"/>
    <property type="evidence" value="ECO:0007669"/>
    <property type="project" value="InterPro"/>
</dbReference>
<feature type="active site" evidence="9">
    <location>
        <position position="336"/>
    </location>
</feature>
<dbReference type="EMBL" id="SACM01000001">
    <property type="protein sequence ID" value="RVT88454.1"/>
    <property type="molecule type" value="Genomic_DNA"/>
</dbReference>
<keyword evidence="5 9" id="KW-0443">Lipid metabolism</keyword>
<dbReference type="AlphaFoldDB" id="A0A3S2XZL2"/>
<dbReference type="RefSeq" id="WP_127681644.1">
    <property type="nucleotide sequence ID" value="NZ_SACM01000001.1"/>
</dbReference>
<dbReference type="CDD" id="cd09159">
    <property type="entry name" value="PLDc_ybhO_like_2"/>
    <property type="match status" value="1"/>
</dbReference>
<comment type="function">
    <text evidence="9">Catalyzes the phosphatidyl group transfer from one phosphatidylglycerol molecule to another to form cardiolipin (CL) (diphosphatidylglycerol) and glycerol.</text>
</comment>
<name>A0A3S2XZL2_9BURK</name>
<dbReference type="SUPFAM" id="SSF56024">
    <property type="entry name" value="Phospholipase D/nuclease"/>
    <property type="match status" value="2"/>
</dbReference>
<protein>
    <recommendedName>
        <fullName evidence="9">Cardiolipin synthase B</fullName>
        <shortName evidence="9">CL synthase</shortName>
        <ecNumber evidence="9">2.7.8.-</ecNumber>
    </recommendedName>
</protein>
<evidence type="ECO:0000256" key="1">
    <source>
        <dbReference type="ARBA" id="ARBA00022475"/>
    </source>
</evidence>
<evidence type="ECO:0000256" key="9">
    <source>
        <dbReference type="HAMAP-Rule" id="MF_01917"/>
    </source>
</evidence>
<evidence type="ECO:0000259" key="10">
    <source>
        <dbReference type="PROSITE" id="PS50035"/>
    </source>
</evidence>
<dbReference type="NCBIfam" id="NF008427">
    <property type="entry name" value="PRK11263.1"/>
    <property type="match status" value="1"/>
</dbReference>
<evidence type="ECO:0000256" key="8">
    <source>
        <dbReference type="ARBA" id="ARBA00023264"/>
    </source>
</evidence>
<organism evidence="11 12">
    <name type="scientific">Inhella crocodyli</name>
    <dbReference type="NCBI Taxonomy" id="2499851"/>
    <lineage>
        <taxon>Bacteria</taxon>
        <taxon>Pseudomonadati</taxon>
        <taxon>Pseudomonadota</taxon>
        <taxon>Betaproteobacteria</taxon>
        <taxon>Burkholderiales</taxon>
        <taxon>Sphaerotilaceae</taxon>
        <taxon>Inhella</taxon>
    </lineage>
</organism>
<dbReference type="Proteomes" id="UP000288587">
    <property type="component" value="Unassembled WGS sequence"/>
</dbReference>
<dbReference type="Gene3D" id="3.30.870.10">
    <property type="entry name" value="Endonuclease Chain A"/>
    <property type="match status" value="2"/>
</dbReference>
<sequence>MMRGWRERALPQGGHELGLLQGGDALFPAMAEAIDRAAHDVWMASYIVHTDAASEAIVQALLRADRRGVRVRVVVDGFGAREALPWWRERLQGSRVALAVFRPIDRWWHWFQPGQLRRLHQKLCVVDEAVAFVGGINLLDDRWDLRHGALPTPRLDFAVRVSGPIVADVHRTVRRLWTRAWLGADFGDELRALLTAPEPLHRARQWIDARWRDWQGARAEALAWRRSRREALADLRPVRAAFVRRDNLVQRHAIEREYLHALREAQQAIDLICPYFYPSARLLRALHRAAGRGVRIRLLLQGQFDYRLAEMAARALYADLLARGVRVFEYRAAFLHAKVAQVDGRWATVGSSNLDPTSLVLNLEANVVVWDEAVAAQVRQAFEAALEGAEEVLAERPPPGWRGLRGWLRRRLVAWAAQLYLRMAGNERY</sequence>
<evidence type="ECO:0000256" key="5">
    <source>
        <dbReference type="ARBA" id="ARBA00023098"/>
    </source>
</evidence>
<feature type="active site" evidence="9">
    <location>
        <position position="122"/>
    </location>
</feature>
<comment type="similarity">
    <text evidence="9">Belongs to the phospholipase D family. Cardiolipin synthase subfamily. ClsB sub-subfamily.</text>
</comment>
<keyword evidence="3 9" id="KW-0808">Transferase</keyword>
<feature type="active site" evidence="9">
    <location>
        <position position="343"/>
    </location>
</feature>
<dbReference type="InterPro" id="IPR001736">
    <property type="entry name" value="PLipase_D/transphosphatidylase"/>
</dbReference>
<comment type="catalytic activity">
    <reaction evidence="9">
        <text>2 a 1,2-diacyl-sn-glycero-3-phospho-(1'-sn-glycerol) = a cardiolipin + glycerol</text>
        <dbReference type="Rhea" id="RHEA:31451"/>
        <dbReference type="ChEBI" id="CHEBI:17754"/>
        <dbReference type="ChEBI" id="CHEBI:62237"/>
        <dbReference type="ChEBI" id="CHEBI:64716"/>
    </reaction>
</comment>
<evidence type="ECO:0000313" key="12">
    <source>
        <dbReference type="Proteomes" id="UP000288587"/>
    </source>
</evidence>
<feature type="domain" description="PLD phosphodiesterase" evidence="10">
    <location>
        <begin position="331"/>
        <end position="358"/>
    </location>
</feature>
<keyword evidence="2 9" id="KW-0444">Lipid biosynthesis</keyword>
<accession>A0A3S2XZL2</accession>
<evidence type="ECO:0000256" key="4">
    <source>
        <dbReference type="ARBA" id="ARBA00022737"/>
    </source>
</evidence>
<dbReference type="PROSITE" id="PS50035">
    <property type="entry name" value="PLD"/>
    <property type="match status" value="2"/>
</dbReference>
<evidence type="ECO:0000256" key="7">
    <source>
        <dbReference type="ARBA" id="ARBA00023209"/>
    </source>
</evidence>
<dbReference type="HAMAP" id="MF_01917">
    <property type="entry name" value="Cardiolipin_synth_ClsB"/>
    <property type="match status" value="1"/>
</dbReference>
<feature type="active site" evidence="9">
    <location>
        <position position="127"/>
    </location>
</feature>
<dbReference type="GO" id="GO:0032049">
    <property type="term" value="P:cardiolipin biosynthetic process"/>
    <property type="evidence" value="ECO:0007669"/>
    <property type="project" value="InterPro"/>
</dbReference>
<keyword evidence="12" id="KW-1185">Reference proteome</keyword>
<keyword evidence="6 9" id="KW-0472">Membrane</keyword>
<dbReference type="InterPro" id="IPR030872">
    <property type="entry name" value="Cardiolipin_synth_ClsB"/>
</dbReference>
<dbReference type="PANTHER" id="PTHR21248:SF23">
    <property type="entry name" value="CARDIOLIPIN SYNTHASE B"/>
    <property type="match status" value="1"/>
</dbReference>
<dbReference type="PANTHER" id="PTHR21248">
    <property type="entry name" value="CARDIOLIPIN SYNTHASE"/>
    <property type="match status" value="1"/>
</dbReference>
<gene>
    <name evidence="9 11" type="primary">clsB</name>
    <name evidence="11" type="ORF">EOD73_05620</name>
</gene>
<evidence type="ECO:0000256" key="6">
    <source>
        <dbReference type="ARBA" id="ARBA00023136"/>
    </source>
</evidence>
<feature type="active site" evidence="9">
    <location>
        <position position="120"/>
    </location>
</feature>
<keyword evidence="4" id="KW-0677">Repeat</keyword>
<evidence type="ECO:0000256" key="2">
    <source>
        <dbReference type="ARBA" id="ARBA00022516"/>
    </source>
</evidence>
<comment type="caution">
    <text evidence="11">The sequence shown here is derived from an EMBL/GenBank/DDBJ whole genome shotgun (WGS) entry which is preliminary data.</text>
</comment>